<comment type="caution">
    <text evidence="3">The sequence shown here is derived from an EMBL/GenBank/DDBJ whole genome shotgun (WGS) entry which is preliminary data.</text>
</comment>
<dbReference type="Gene3D" id="2.60.120.10">
    <property type="entry name" value="Jelly Rolls"/>
    <property type="match status" value="1"/>
</dbReference>
<dbReference type="Gene3D" id="3.40.50.150">
    <property type="entry name" value="Vaccinia Virus protein VP39"/>
    <property type="match status" value="1"/>
</dbReference>
<dbReference type="InterPro" id="IPR014710">
    <property type="entry name" value="RmlC-like_jellyroll"/>
</dbReference>
<dbReference type="Pfam" id="PF09313">
    <property type="entry name" value="TehB-like"/>
    <property type="match status" value="1"/>
</dbReference>
<name>A0A2W4Z8Z9_9CYAN</name>
<dbReference type="InterPro" id="IPR015392">
    <property type="entry name" value="TehB/YeaR-like_dom"/>
</dbReference>
<dbReference type="InterPro" id="IPR029063">
    <property type="entry name" value="SAM-dependent_MTases_sf"/>
</dbReference>
<dbReference type="InterPro" id="IPR015985">
    <property type="entry name" value="TehB-like_dom"/>
</dbReference>
<dbReference type="AlphaFoldDB" id="A0A2W4Z8Z9"/>
<keyword evidence="3" id="KW-0489">Methyltransferase</keyword>
<sequence length="301" mass="33905">MTIENTDLLVKYKTLPPWTETTLPASFQTRHNTKSGTWGKITVEAGQLQYDSLNEAGAVISSNIITADHHDFFVLPEVWHRVKPLGDLRCLVEFYCQPQDYFQKKYQFPAPHRDVQQLMEGPLADCSDLNILDLGCGKGRNATYLYALQHRVTALDKNVSAIESLQRIIQLEEAAERFQAHVYDIESAALSEYCDAGNSYDLIISTVVFQFLRHESLAAVISNMQAHTKRGGHHFIVVPVSSPGAPCPIDFPSIFASQELQNYYADWQVLSYQEQPGTFHRKDSNGQPIKAAFATLLARKK</sequence>
<keyword evidence="3" id="KW-0808">Transferase</keyword>
<dbReference type="Proteomes" id="UP000249794">
    <property type="component" value="Unassembled WGS sequence"/>
</dbReference>
<dbReference type="SUPFAM" id="SSF51197">
    <property type="entry name" value="Clavaminate synthase-like"/>
    <property type="match status" value="1"/>
</dbReference>
<dbReference type="CDD" id="cd02440">
    <property type="entry name" value="AdoMet_MTases"/>
    <property type="match status" value="1"/>
</dbReference>
<evidence type="ECO:0000313" key="4">
    <source>
        <dbReference type="Proteomes" id="UP000249794"/>
    </source>
</evidence>
<dbReference type="EMBL" id="QBMP01000169">
    <property type="protein sequence ID" value="PZO51428.1"/>
    <property type="molecule type" value="Genomic_DNA"/>
</dbReference>
<evidence type="ECO:0000259" key="2">
    <source>
        <dbReference type="Pfam" id="PF09313"/>
    </source>
</evidence>
<dbReference type="InterPro" id="IPR014431">
    <property type="entry name" value="Tellurite-R_TehB-2"/>
</dbReference>
<accession>A0A2W4Z8Z9</accession>
<dbReference type="GO" id="GO:0008168">
    <property type="term" value="F:methyltransferase activity"/>
    <property type="evidence" value="ECO:0007669"/>
    <property type="project" value="UniProtKB-KW"/>
</dbReference>
<protein>
    <submittedName>
        <fullName evidence="3">SAM-dependent methyltransferase TehB</fullName>
    </submittedName>
</protein>
<proteinExistence type="predicted"/>
<dbReference type="GO" id="GO:0032259">
    <property type="term" value="P:methylation"/>
    <property type="evidence" value="ECO:0007669"/>
    <property type="project" value="UniProtKB-KW"/>
</dbReference>
<feature type="domain" description="TehB/YeaR-like" evidence="2">
    <location>
        <begin position="13"/>
        <end position="92"/>
    </location>
</feature>
<reference evidence="4" key="1">
    <citation type="submission" date="2018-04" db="EMBL/GenBank/DDBJ databases">
        <authorList>
            <person name="Cornet L."/>
        </authorList>
    </citation>
    <scope>NUCLEOTIDE SEQUENCE [LARGE SCALE GENOMIC DNA]</scope>
</reference>
<dbReference type="NCBIfam" id="NF008992">
    <property type="entry name" value="PRK12335.1"/>
    <property type="match status" value="1"/>
</dbReference>
<dbReference type="Pfam" id="PF03848">
    <property type="entry name" value="TehB"/>
    <property type="match status" value="1"/>
</dbReference>
<feature type="domain" description="Tellurite resistance methyltransferase TehB-like" evidence="1">
    <location>
        <begin position="94"/>
        <end position="297"/>
    </location>
</feature>
<evidence type="ECO:0000313" key="3">
    <source>
        <dbReference type="EMBL" id="PZO51428.1"/>
    </source>
</evidence>
<dbReference type="PIRSF" id="PIRSF005215">
    <property type="entry name" value="TehB"/>
    <property type="match status" value="1"/>
</dbReference>
<reference evidence="3 4" key="2">
    <citation type="submission" date="2018-06" db="EMBL/GenBank/DDBJ databases">
        <title>Metagenomic assembly of (sub)arctic Cyanobacteria and their associated microbiome from non-axenic cultures.</title>
        <authorList>
            <person name="Baurain D."/>
        </authorList>
    </citation>
    <scope>NUCLEOTIDE SEQUENCE [LARGE SCALE GENOMIC DNA]</scope>
    <source>
        <strain evidence="3">ULC027bin1</strain>
    </source>
</reference>
<dbReference type="PANTHER" id="PTHR43861">
    <property type="entry name" value="TRANS-ACONITATE 2-METHYLTRANSFERASE-RELATED"/>
    <property type="match status" value="1"/>
</dbReference>
<evidence type="ECO:0000259" key="1">
    <source>
        <dbReference type="Pfam" id="PF03848"/>
    </source>
</evidence>
<dbReference type="SUPFAM" id="SSF53335">
    <property type="entry name" value="S-adenosyl-L-methionine-dependent methyltransferases"/>
    <property type="match status" value="1"/>
</dbReference>
<gene>
    <name evidence="3" type="ORF">DCF15_14875</name>
</gene>
<organism evidence="3 4">
    <name type="scientific">Phormidesmis priestleyi</name>
    <dbReference type="NCBI Taxonomy" id="268141"/>
    <lineage>
        <taxon>Bacteria</taxon>
        <taxon>Bacillati</taxon>
        <taxon>Cyanobacteriota</taxon>
        <taxon>Cyanophyceae</taxon>
        <taxon>Leptolyngbyales</taxon>
        <taxon>Leptolyngbyaceae</taxon>
        <taxon>Phormidesmis</taxon>
    </lineage>
</organism>